<dbReference type="Ensembl" id="ENSCINT00000031890.1">
    <property type="protein sequence ID" value="ENSCINP00000036163.1"/>
    <property type="gene ID" value="ENSCING00000023675.1"/>
</dbReference>
<keyword evidence="3" id="KW-0812">Transmembrane</keyword>
<name>A0A1W5BF98_CIOIN</name>
<keyword evidence="6" id="KW-1133">Transmembrane helix</keyword>
<dbReference type="EMBL" id="EAAA01000694">
    <property type="status" value="NOT_ANNOTATED_CDS"/>
    <property type="molecule type" value="Genomic_DNA"/>
</dbReference>
<dbReference type="PANTHER" id="PTHR21093">
    <property type="entry name" value="DIVERGENT PROTEIN KINASE DOMAIN 1C-RELATED"/>
    <property type="match status" value="1"/>
</dbReference>
<reference evidence="11" key="3">
    <citation type="submission" date="2025-08" db="UniProtKB">
        <authorList>
            <consortium name="Ensembl"/>
        </authorList>
    </citation>
    <scope>IDENTIFICATION</scope>
</reference>
<reference evidence="11" key="2">
    <citation type="journal article" date="2008" name="Genome Biol.">
        <title>Improved genome assembly and evidence-based global gene model set for the chordate Ciona intestinalis: new insight into intron and operon populations.</title>
        <authorList>
            <person name="Satou Y."/>
            <person name="Mineta K."/>
            <person name="Ogasawara M."/>
            <person name="Sasakura Y."/>
            <person name="Shoguchi E."/>
            <person name="Ueno K."/>
            <person name="Yamada L."/>
            <person name="Matsumoto J."/>
            <person name="Wasserscheid J."/>
            <person name="Dewar K."/>
            <person name="Wiley G.B."/>
            <person name="Macmil S.L."/>
            <person name="Roe B.A."/>
            <person name="Zeller R.W."/>
            <person name="Hastings K.E."/>
            <person name="Lemaire P."/>
            <person name="Lindquist E."/>
            <person name="Endo T."/>
            <person name="Hotta K."/>
            <person name="Inaba K."/>
        </authorList>
    </citation>
    <scope>NUCLEOTIDE SEQUENCE [LARGE SCALE GENOMIC DNA]</scope>
    <source>
        <strain evidence="11">wild type</strain>
    </source>
</reference>
<feature type="domain" description="FAM69 N-terminal" evidence="10">
    <location>
        <begin position="18"/>
        <end position="91"/>
    </location>
</feature>
<evidence type="ECO:0000259" key="10">
    <source>
        <dbReference type="Pfam" id="PF14875"/>
    </source>
</evidence>
<organism evidence="11 12">
    <name type="scientific">Ciona intestinalis</name>
    <name type="common">Transparent sea squirt</name>
    <name type="synonym">Ascidia intestinalis</name>
    <dbReference type="NCBI Taxonomy" id="7719"/>
    <lineage>
        <taxon>Eukaryota</taxon>
        <taxon>Metazoa</taxon>
        <taxon>Chordata</taxon>
        <taxon>Tunicata</taxon>
        <taxon>Ascidiacea</taxon>
        <taxon>Phlebobranchia</taxon>
        <taxon>Cionidae</taxon>
        <taxon>Ciona</taxon>
    </lineage>
</organism>
<accession>H2Y2M8</accession>
<comment type="subcellular location">
    <subcellularLocation>
        <location evidence="1">Endoplasmic reticulum membrane</location>
        <topology evidence="1">Single-pass type II membrane protein</topology>
    </subcellularLocation>
</comment>
<dbReference type="Pfam" id="PF14875">
    <property type="entry name" value="PIP49_N"/>
    <property type="match status" value="1"/>
</dbReference>
<dbReference type="OrthoDB" id="8543887at2759"/>
<dbReference type="AlphaFoldDB" id="A0A1W5BF98"/>
<reference evidence="11" key="4">
    <citation type="submission" date="2025-09" db="UniProtKB">
        <authorList>
            <consortium name="Ensembl"/>
        </authorList>
    </citation>
    <scope>IDENTIFICATION</scope>
</reference>
<evidence type="ECO:0000256" key="4">
    <source>
        <dbReference type="ARBA" id="ARBA00022824"/>
    </source>
</evidence>
<dbReference type="InterPro" id="IPR022049">
    <property type="entry name" value="FAM69_kinase_dom"/>
</dbReference>
<keyword evidence="7" id="KW-0472">Membrane</keyword>
<evidence type="ECO:0000256" key="5">
    <source>
        <dbReference type="ARBA" id="ARBA00022968"/>
    </source>
</evidence>
<keyword evidence="8" id="KW-1015">Disulfide bond</keyword>
<keyword evidence="4" id="KW-0256">Endoplasmic reticulum</keyword>
<proteinExistence type="inferred from homology"/>
<sequence length="342" mass="38491">MTELSPVPCLFVFILGCAFLLTNYKAYVVYKYSSHCSIWEAKLSVRKLCDSFKNDEIIGDFCSPLCFTDDITIENCIRHNDEEIKYLVRNSRTGDVYVLSSENNGVTSETEHKKLFNHAMFLSSGDSRIVKSIKSYNLLSNFDPSLTIPELRTVISLLRQNKFFKLMTSSKNVSIGNNVTLMTSLTNGKYFPDIAGTCGNYYVTEHVLPLTQSNSTRGNHHEVLQLAKKLDESGVHACDVTMSNVGVNRRGNAVMTNQNRVFTKEVLGVLFSAIPCVSDYDCTMLHCTGVCDVTSGYCNKYKFDSNVKVFQRTIISELSVDRDFQTICNNGICDDTRYLPKL</sequence>
<evidence type="ECO:0000256" key="2">
    <source>
        <dbReference type="ARBA" id="ARBA00006338"/>
    </source>
</evidence>
<dbReference type="GeneID" id="100186402"/>
<dbReference type="GeneTree" id="ENSGT00390000006452"/>
<keyword evidence="12" id="KW-1185">Reference proteome</keyword>
<comment type="similarity">
    <text evidence="2">Belongs to the DIPK family.</text>
</comment>
<feature type="domain" description="FAM69 protein-kinase" evidence="9">
    <location>
        <begin position="177"/>
        <end position="316"/>
    </location>
</feature>
<reference evidence="12" key="1">
    <citation type="journal article" date="2002" name="Science">
        <title>The draft genome of Ciona intestinalis: insights into chordate and vertebrate origins.</title>
        <authorList>
            <person name="Dehal P."/>
            <person name="Satou Y."/>
            <person name="Campbell R.K."/>
            <person name="Chapman J."/>
            <person name="Degnan B."/>
            <person name="De Tomaso A."/>
            <person name="Davidson B."/>
            <person name="Di Gregorio A."/>
            <person name="Gelpke M."/>
            <person name="Goodstein D.M."/>
            <person name="Harafuji N."/>
            <person name="Hastings K.E."/>
            <person name="Ho I."/>
            <person name="Hotta K."/>
            <person name="Huang W."/>
            <person name="Kawashima T."/>
            <person name="Lemaire P."/>
            <person name="Martinez D."/>
            <person name="Meinertzhagen I.A."/>
            <person name="Necula S."/>
            <person name="Nonaka M."/>
            <person name="Putnam N."/>
            <person name="Rash S."/>
            <person name="Saiga H."/>
            <person name="Satake M."/>
            <person name="Terry A."/>
            <person name="Yamada L."/>
            <person name="Wang H.G."/>
            <person name="Awazu S."/>
            <person name="Azumi K."/>
            <person name="Boore J."/>
            <person name="Branno M."/>
            <person name="Chin-Bow S."/>
            <person name="DeSantis R."/>
            <person name="Doyle S."/>
            <person name="Francino P."/>
            <person name="Keys D.N."/>
            <person name="Haga S."/>
            <person name="Hayashi H."/>
            <person name="Hino K."/>
            <person name="Imai K.S."/>
            <person name="Inaba K."/>
            <person name="Kano S."/>
            <person name="Kobayashi K."/>
            <person name="Kobayashi M."/>
            <person name="Lee B.I."/>
            <person name="Makabe K.W."/>
            <person name="Manohar C."/>
            <person name="Matassi G."/>
            <person name="Medina M."/>
            <person name="Mochizuki Y."/>
            <person name="Mount S."/>
            <person name="Morishita T."/>
            <person name="Miura S."/>
            <person name="Nakayama A."/>
            <person name="Nishizaka S."/>
            <person name="Nomoto H."/>
            <person name="Ohta F."/>
            <person name="Oishi K."/>
            <person name="Rigoutsos I."/>
            <person name="Sano M."/>
            <person name="Sasaki A."/>
            <person name="Sasakura Y."/>
            <person name="Shoguchi E."/>
            <person name="Shin-i T."/>
            <person name="Spagnuolo A."/>
            <person name="Stainier D."/>
            <person name="Suzuki M.M."/>
            <person name="Tassy O."/>
            <person name="Takatori N."/>
            <person name="Tokuoka M."/>
            <person name="Yagi K."/>
            <person name="Yoshizaki F."/>
            <person name="Wada S."/>
            <person name="Zhang C."/>
            <person name="Hyatt P.D."/>
            <person name="Larimer F."/>
            <person name="Detter C."/>
            <person name="Doggett N."/>
            <person name="Glavina T."/>
            <person name="Hawkins T."/>
            <person name="Richardson P."/>
            <person name="Lucas S."/>
            <person name="Kohara Y."/>
            <person name="Levine M."/>
            <person name="Satoh N."/>
            <person name="Rokhsar D.S."/>
        </authorList>
    </citation>
    <scope>NUCLEOTIDE SEQUENCE [LARGE SCALE GENOMIC DNA]</scope>
</reference>
<dbReference type="RefSeq" id="XP_002126726.1">
    <property type="nucleotide sequence ID" value="XM_002126690.4"/>
</dbReference>
<evidence type="ECO:0000313" key="11">
    <source>
        <dbReference type="Ensembl" id="ENSCINP00000036163.1"/>
    </source>
</evidence>
<evidence type="ECO:0000256" key="6">
    <source>
        <dbReference type="ARBA" id="ARBA00022989"/>
    </source>
</evidence>
<keyword evidence="5" id="KW-0735">Signal-anchor</keyword>
<dbReference type="GO" id="GO:0005789">
    <property type="term" value="C:endoplasmic reticulum membrane"/>
    <property type="evidence" value="ECO:0007669"/>
    <property type="project" value="UniProtKB-SubCell"/>
</dbReference>
<dbReference type="OMA" id="KEHQVPG"/>
<evidence type="ECO:0000313" key="12">
    <source>
        <dbReference type="Proteomes" id="UP000008144"/>
    </source>
</evidence>
<evidence type="ECO:0000256" key="3">
    <source>
        <dbReference type="ARBA" id="ARBA00022692"/>
    </source>
</evidence>
<dbReference type="Pfam" id="PF12260">
    <property type="entry name" value="PIP49_C"/>
    <property type="match status" value="1"/>
</dbReference>
<accession>A0A1W5BF98</accession>
<protein>
    <submittedName>
        <fullName evidence="11">Uncharacterized LOC100186402</fullName>
    </submittedName>
</protein>
<dbReference type="InParanoid" id="A0A1W5BF98"/>
<gene>
    <name evidence="11" type="primary">LOC100186402</name>
</gene>
<evidence type="ECO:0000259" key="9">
    <source>
        <dbReference type="Pfam" id="PF12260"/>
    </source>
</evidence>
<evidence type="ECO:0000256" key="8">
    <source>
        <dbReference type="ARBA" id="ARBA00023157"/>
    </source>
</evidence>
<evidence type="ECO:0000256" key="1">
    <source>
        <dbReference type="ARBA" id="ARBA00004648"/>
    </source>
</evidence>
<dbReference type="PANTHER" id="PTHR21093:SF2">
    <property type="entry name" value="DIVERGENT PROTEIN KINASE DOMAIN 1C"/>
    <property type="match status" value="1"/>
</dbReference>
<dbReference type="Proteomes" id="UP000008144">
    <property type="component" value="Chromosome 11"/>
</dbReference>
<evidence type="ECO:0000256" key="7">
    <source>
        <dbReference type="ARBA" id="ARBA00023136"/>
    </source>
</evidence>
<dbReference type="InterPro" id="IPR029244">
    <property type="entry name" value="FAM69_N"/>
</dbReference>
<dbReference type="KEGG" id="cin:100186402"/>